<reference evidence="2" key="1">
    <citation type="submission" date="2022-03" db="EMBL/GenBank/DDBJ databases">
        <title>Complete genome sequence of Caldinitratiruptor microaerophilus.</title>
        <authorList>
            <person name="Mukaiyama R."/>
            <person name="Nishiyama T."/>
            <person name="Ueda K."/>
        </authorList>
    </citation>
    <scope>NUCLEOTIDE SEQUENCE</scope>
    <source>
        <strain evidence="2">JCM 16183</strain>
    </source>
</reference>
<evidence type="ECO:0000313" key="3">
    <source>
        <dbReference type="Proteomes" id="UP001163687"/>
    </source>
</evidence>
<evidence type="ECO:0000259" key="1">
    <source>
        <dbReference type="Pfam" id="PF04126"/>
    </source>
</evidence>
<proteinExistence type="predicted"/>
<dbReference type="InterPro" id="IPR025658">
    <property type="entry name" value="Cyclophilin_TM1367"/>
</dbReference>
<sequence length="93" mass="9633">MGLPTAIIGDGDPTITPAEVNVEPGKTQETVDAGDVGYGPPGRAVCRFYGPTPVSGPGEIRPASPVAVFGRLDGDPAALRQARGHRVRVDRVE</sequence>
<evidence type="ECO:0000313" key="2">
    <source>
        <dbReference type="EMBL" id="BDG62276.1"/>
    </source>
</evidence>
<protein>
    <recommendedName>
        <fullName evidence="1">Cyclophilin TM1367-like domain-containing protein</fullName>
    </recommendedName>
</protein>
<dbReference type="EMBL" id="AP025628">
    <property type="protein sequence ID" value="BDG62276.1"/>
    <property type="molecule type" value="Genomic_DNA"/>
</dbReference>
<dbReference type="AlphaFoldDB" id="A0AA35CQU8"/>
<accession>A0AA35CQU8</accession>
<keyword evidence="3" id="KW-1185">Reference proteome</keyword>
<dbReference type="SUPFAM" id="SSF50891">
    <property type="entry name" value="Cyclophilin-like"/>
    <property type="match status" value="1"/>
</dbReference>
<gene>
    <name evidence="2" type="ORF">caldi_33660</name>
</gene>
<dbReference type="Gene3D" id="2.40.100.20">
    <property type="match status" value="1"/>
</dbReference>
<name>A0AA35CQU8_9FIRM</name>
<organism evidence="2 3">
    <name type="scientific">Caldinitratiruptor microaerophilus</name>
    <dbReference type="NCBI Taxonomy" id="671077"/>
    <lineage>
        <taxon>Bacteria</taxon>
        <taxon>Bacillati</taxon>
        <taxon>Bacillota</taxon>
        <taxon>Clostridia</taxon>
        <taxon>Eubacteriales</taxon>
        <taxon>Symbiobacteriaceae</taxon>
        <taxon>Caldinitratiruptor</taxon>
    </lineage>
</organism>
<dbReference type="InterPro" id="IPR029000">
    <property type="entry name" value="Cyclophilin-like_dom_sf"/>
</dbReference>
<feature type="domain" description="Cyclophilin TM1367-like" evidence="1">
    <location>
        <begin position="20"/>
        <end position="87"/>
    </location>
</feature>
<dbReference type="Proteomes" id="UP001163687">
    <property type="component" value="Chromosome"/>
</dbReference>
<dbReference type="KEGG" id="cmic:caldi_33660"/>
<dbReference type="Pfam" id="PF04126">
    <property type="entry name" value="Cyclophil_like"/>
    <property type="match status" value="1"/>
</dbReference>